<dbReference type="Gene3D" id="1.10.600.10">
    <property type="entry name" value="Farnesyl Diphosphate Synthase"/>
    <property type="match status" value="1"/>
</dbReference>
<dbReference type="STRING" id="1070319.CAGGBEG34_200119"/>
<dbReference type="NCBIfam" id="NF045485">
    <property type="entry name" value="FPPsyn"/>
    <property type="match status" value="1"/>
</dbReference>
<dbReference type="InterPro" id="IPR053378">
    <property type="entry name" value="Prenyl_diphosphate_synthase"/>
</dbReference>
<dbReference type="PROSITE" id="PS00444">
    <property type="entry name" value="POLYPRENYL_SYNTHASE_2"/>
    <property type="match status" value="1"/>
</dbReference>
<comment type="cofactor">
    <cofactor evidence="1">
        <name>Mg(2+)</name>
        <dbReference type="ChEBI" id="CHEBI:18420"/>
    </cofactor>
</comment>
<dbReference type="SFLD" id="SFLDS00005">
    <property type="entry name" value="Isoprenoid_Synthase_Type_I"/>
    <property type="match status" value="1"/>
</dbReference>
<dbReference type="EC" id="2.5.1.1" evidence="8"/>
<dbReference type="InterPro" id="IPR033749">
    <property type="entry name" value="Polyprenyl_synt_CS"/>
</dbReference>
<keyword evidence="6" id="KW-0414">Isoprene biosynthesis</keyword>
<dbReference type="InterPro" id="IPR008949">
    <property type="entry name" value="Isoprenoid_synthase_dom_sf"/>
</dbReference>
<dbReference type="EC" id="2.5.1.29" evidence="8"/>
<dbReference type="RefSeq" id="WP_006682353.1">
    <property type="nucleotide sequence ID" value="NZ_CAFB01000037.1"/>
</dbReference>
<dbReference type="Proteomes" id="UP000054051">
    <property type="component" value="Unassembled WGS sequence"/>
</dbReference>
<evidence type="ECO:0000313" key="9">
    <source>
        <dbReference type="Proteomes" id="UP000054051"/>
    </source>
</evidence>
<accession>G2J8L7</accession>
<dbReference type="GO" id="GO:0005737">
    <property type="term" value="C:cytoplasm"/>
    <property type="evidence" value="ECO:0007669"/>
    <property type="project" value="UniProtKB-ARBA"/>
</dbReference>
<organism evidence="8 9">
    <name type="scientific">Candidatus Glomeribacter gigasporarum BEG34</name>
    <dbReference type="NCBI Taxonomy" id="1070319"/>
    <lineage>
        <taxon>Bacteria</taxon>
        <taxon>Pseudomonadati</taxon>
        <taxon>Pseudomonadota</taxon>
        <taxon>Betaproteobacteria</taxon>
        <taxon>Burkholderiales</taxon>
        <taxon>Burkholderiaceae</taxon>
        <taxon>Candidatus Glomeribacter</taxon>
    </lineage>
</organism>
<reference evidence="8 9" key="1">
    <citation type="submission" date="2011-08" db="EMBL/GenBank/DDBJ databases">
        <title>The genome of the obligate endobacterium of an arbuscular mycorrhizal fungus reveals an interphylum network of nutritional interactions.</title>
        <authorList>
            <person name="Ghignone S."/>
            <person name="Salvioli A."/>
            <person name="Anca I."/>
            <person name="Lumini E."/>
            <person name="Ortu G."/>
            <person name="Petiti L."/>
            <person name="Cruveiller S."/>
            <person name="Bianciotto V."/>
            <person name="Piffanelli P."/>
            <person name="Lanfranco L."/>
            <person name="Bonfante P."/>
        </authorList>
    </citation>
    <scope>NUCLEOTIDE SEQUENCE [LARGE SCALE GENOMIC DNA]</scope>
    <source>
        <strain evidence="8 9">BEG34</strain>
    </source>
</reference>
<gene>
    <name evidence="8" type="primary">ispA</name>
    <name evidence="8" type="ORF">CAGGBEG34_200119</name>
</gene>
<sequence>MNEMTPSFEQWRSLRLARIERALDVALPPANTRLHQVMRYAVLGNGKRIRPLLCVAAGEWAGAPDHALDAAAAALEMMHAYSLAHDDLPSMDNDRVRHGKPALHLRYDEAAAILAGDALQTQAFMTLIEGELAPLQCAALVRELATASGSAGMAGGQAMDIESAGAHPTHAALEKMARMKTGALLRAAVRMGALCAASPTENADIPPFPEALERYASAIGLAFQMVDDILDAVSDSETLGKTAGKDARDRKPNYVSILGLAASRAQVEQLRNAALAALASLPSSDQKPAHRLAQLADFIAKRAY</sequence>
<dbReference type="CDD" id="cd00685">
    <property type="entry name" value="Trans_IPPS_HT"/>
    <property type="match status" value="1"/>
</dbReference>
<keyword evidence="9" id="KW-1185">Reference proteome</keyword>
<dbReference type="GO" id="GO:0004311">
    <property type="term" value="F:geranylgeranyl diphosphate synthase activity"/>
    <property type="evidence" value="ECO:0007669"/>
    <property type="project" value="UniProtKB-EC"/>
</dbReference>
<dbReference type="eggNOG" id="COG0142">
    <property type="taxonomic scope" value="Bacteria"/>
</dbReference>
<dbReference type="InterPro" id="IPR000092">
    <property type="entry name" value="Polyprenyl_synt"/>
</dbReference>
<dbReference type="SFLD" id="SFLDG01017">
    <property type="entry name" value="Polyprenyl_Transferase_Like"/>
    <property type="match status" value="1"/>
</dbReference>
<dbReference type="AlphaFoldDB" id="G2J8L7"/>
<comment type="similarity">
    <text evidence="2 7">Belongs to the FPP/GGPP synthase family.</text>
</comment>
<evidence type="ECO:0000256" key="7">
    <source>
        <dbReference type="RuleBase" id="RU004466"/>
    </source>
</evidence>
<dbReference type="PANTHER" id="PTHR43281:SF1">
    <property type="entry name" value="FARNESYL DIPHOSPHATE SYNTHASE"/>
    <property type="match status" value="1"/>
</dbReference>
<dbReference type="FunFam" id="1.10.600.10:FF:000001">
    <property type="entry name" value="Geranylgeranyl diphosphate synthase"/>
    <property type="match status" value="1"/>
</dbReference>
<dbReference type="Pfam" id="PF00348">
    <property type="entry name" value="polyprenyl_synt"/>
    <property type="match status" value="1"/>
</dbReference>
<evidence type="ECO:0000256" key="5">
    <source>
        <dbReference type="ARBA" id="ARBA00022842"/>
    </source>
</evidence>
<evidence type="ECO:0000313" key="8">
    <source>
        <dbReference type="EMBL" id="CCD29114.1"/>
    </source>
</evidence>
<dbReference type="EC" id="2.5.1.10" evidence="8"/>
<protein>
    <submittedName>
        <fullName evidence="8">Geranyltranstransferase (Farnesyl-diphosphate synthase) (FPP synthase)</fullName>
        <ecNumber evidence="8">2.5.1.1</ecNumber>
        <ecNumber evidence="8">2.5.1.10</ecNumber>
        <ecNumber evidence="8">2.5.1.29</ecNumber>
    </submittedName>
</protein>
<dbReference type="SUPFAM" id="SSF48576">
    <property type="entry name" value="Terpenoid synthases"/>
    <property type="match status" value="1"/>
</dbReference>
<name>G2J8L7_9BURK</name>
<proteinExistence type="inferred from homology"/>
<evidence type="ECO:0000256" key="4">
    <source>
        <dbReference type="ARBA" id="ARBA00022723"/>
    </source>
</evidence>
<dbReference type="GO" id="GO:0046872">
    <property type="term" value="F:metal ion binding"/>
    <property type="evidence" value="ECO:0007669"/>
    <property type="project" value="UniProtKB-KW"/>
</dbReference>
<dbReference type="GO" id="GO:0016114">
    <property type="term" value="P:terpenoid biosynthetic process"/>
    <property type="evidence" value="ECO:0007669"/>
    <property type="project" value="UniProtKB-ARBA"/>
</dbReference>
<dbReference type="GO" id="GO:0004337">
    <property type="term" value="F:(2E,6E)-farnesyl diphosphate synthase activity"/>
    <property type="evidence" value="ECO:0007669"/>
    <property type="project" value="UniProtKB-EC"/>
</dbReference>
<dbReference type="PANTHER" id="PTHR43281">
    <property type="entry name" value="FARNESYL DIPHOSPHATE SYNTHASE"/>
    <property type="match status" value="1"/>
</dbReference>
<evidence type="ECO:0000256" key="3">
    <source>
        <dbReference type="ARBA" id="ARBA00022679"/>
    </source>
</evidence>
<comment type="caution">
    <text evidence="8">The sequence shown here is derived from an EMBL/GenBank/DDBJ whole genome shotgun (WGS) entry which is preliminary data.</text>
</comment>
<evidence type="ECO:0000256" key="6">
    <source>
        <dbReference type="ARBA" id="ARBA00023229"/>
    </source>
</evidence>
<keyword evidence="4" id="KW-0479">Metal-binding</keyword>
<evidence type="ECO:0000256" key="2">
    <source>
        <dbReference type="ARBA" id="ARBA00006706"/>
    </source>
</evidence>
<evidence type="ECO:0000256" key="1">
    <source>
        <dbReference type="ARBA" id="ARBA00001946"/>
    </source>
</evidence>
<keyword evidence="3 7" id="KW-0808">Transferase</keyword>
<keyword evidence="5" id="KW-0460">Magnesium</keyword>
<dbReference type="EMBL" id="CAFB01000037">
    <property type="protein sequence ID" value="CCD29114.1"/>
    <property type="molecule type" value="Genomic_DNA"/>
</dbReference>
<dbReference type="GO" id="GO:0004161">
    <property type="term" value="F:dimethylallyltranstransferase activity"/>
    <property type="evidence" value="ECO:0007669"/>
    <property type="project" value="UniProtKB-EC"/>
</dbReference>